<dbReference type="GO" id="GO:0003729">
    <property type="term" value="F:mRNA binding"/>
    <property type="evidence" value="ECO:0007669"/>
    <property type="project" value="TreeGrafter"/>
</dbReference>
<dbReference type="FunFam" id="3.30.2280.10:FF:000002">
    <property type="entry name" value="Clustered mitochondria protein homolog"/>
    <property type="match status" value="1"/>
</dbReference>
<dbReference type="InterPro" id="IPR033646">
    <property type="entry name" value="CLU-central"/>
</dbReference>
<gene>
    <name evidence="2" type="ORF">PACLA_8A049576</name>
</gene>
<dbReference type="Gene3D" id="3.30.2280.10">
    <property type="entry name" value="Hypothetical protein (hspc210)"/>
    <property type="match status" value="1"/>
</dbReference>
<dbReference type="PANTHER" id="PTHR12601">
    <property type="entry name" value="EUKARYOTIC TRANSLATION INITIATION FACTOR 3 SUBUNIT EIF-3"/>
    <property type="match status" value="1"/>
</dbReference>
<dbReference type="CDD" id="cd15466">
    <property type="entry name" value="CLU-central"/>
    <property type="match status" value="1"/>
</dbReference>
<dbReference type="OrthoDB" id="1414216at2759"/>
<dbReference type="PANTHER" id="PTHR12601:SF6">
    <property type="entry name" value="CLUSTERED MITOCHONDRIA PROTEIN HOMOLOG"/>
    <property type="match status" value="1"/>
</dbReference>
<evidence type="ECO:0000313" key="3">
    <source>
        <dbReference type="Proteomes" id="UP001152795"/>
    </source>
</evidence>
<dbReference type="InterPro" id="IPR023231">
    <property type="entry name" value="GSKIP_dom_sf"/>
</dbReference>
<proteinExistence type="predicted"/>
<dbReference type="FunFam" id="1.25.40.10:FF:000099">
    <property type="entry name" value="Clustered mitochondria protein homolog"/>
    <property type="match status" value="1"/>
</dbReference>
<accession>A0A7D9D890</accession>
<evidence type="ECO:0000313" key="2">
    <source>
        <dbReference type="EMBL" id="CAB3979321.1"/>
    </source>
</evidence>
<keyword evidence="3" id="KW-1185">Reference proteome</keyword>
<comment type="caution">
    <text evidence="2">The sequence shown here is derived from an EMBL/GenBank/DDBJ whole genome shotgun (WGS) entry which is preliminary data.</text>
</comment>
<dbReference type="SUPFAM" id="SSF48452">
    <property type="entry name" value="TPR-like"/>
    <property type="match status" value="1"/>
</dbReference>
<dbReference type="Pfam" id="PF13424">
    <property type="entry name" value="TPR_12"/>
    <property type="match status" value="1"/>
</dbReference>
<dbReference type="GO" id="GO:0005737">
    <property type="term" value="C:cytoplasm"/>
    <property type="evidence" value="ECO:0007669"/>
    <property type="project" value="TreeGrafter"/>
</dbReference>
<dbReference type="PROSITE" id="PS51823">
    <property type="entry name" value="CLU"/>
    <property type="match status" value="1"/>
</dbReference>
<dbReference type="InterPro" id="IPR025697">
    <property type="entry name" value="CLU_dom"/>
</dbReference>
<dbReference type="Gene3D" id="1.25.40.10">
    <property type="entry name" value="Tetratricopeptide repeat domain"/>
    <property type="match status" value="1"/>
</dbReference>
<feature type="region of interest" description="Disordered" evidence="1">
    <location>
        <begin position="478"/>
        <end position="521"/>
    </location>
</feature>
<evidence type="ECO:0000256" key="1">
    <source>
        <dbReference type="SAM" id="MobiDB-lite"/>
    </source>
</evidence>
<dbReference type="InterPro" id="IPR027523">
    <property type="entry name" value="CLU_prot"/>
</dbReference>
<dbReference type="SUPFAM" id="SSF103107">
    <property type="entry name" value="Hypothetical protein c14orf129, hspc210"/>
    <property type="match status" value="1"/>
</dbReference>
<feature type="compositionally biased region" description="Basic and acidic residues" evidence="1">
    <location>
        <begin position="497"/>
        <end position="520"/>
    </location>
</feature>
<sequence>EVIKTKRDTNNTVPTEECTPPDHVFPSEEQPLSIGALFPKSVAPKVPICVKEISLSSWNPPPGHRKLAGDLLYIDVITLEDDHVNVTSCPSGFFINRSEHGVFNPQPRAESCRSHTLVGLLSQLSPLFKKNFALLQKNSIKRHPLEVIPTPFQVFPWAVPKLDHTQDRMRAEDSSYVRIGHEEHMPGQLRDWNEELQSARELPRETLQQRLLRDRAIFKITSDFVMAATRGAMSVVDGNVLSINPGDDEKSRMYIWNNIFFSLAFDSRDHFKDVGGDDAAYAAAGADLKGVTAYNRVDIEGLYTLGTVVVDYRGYRVIAQSIIPGILQRDQENSVIYGSIDSGKTVTSNPEFLKLLGKAARVLRLRSQKVLSENDEEVELISSVECKGILGADGRHYILDLFRTFPTDANFLEGVSTTNAEEIFSYPSTYKTKLVTLRPELIESFIASRYVNFLRLVAKNVSIKSKENEENKQNAIVKKEETTENGDTTTTVISEDESSKAEENDKEKIKEQQSGEEKVSSEAVRSAAIAVGSLSETEFDVRFNPDAYNEEVRHAECESVGLPKDKQLTQDAASFLSHPVLATLIKDFISLTQSPMDGMSFTEILHTRGINIRYIGKIAICLAGKKDLEHVYKICISEMILRAAKKLFKVHMRQALQQNLATAVSHFLNCLLSSFPTPVPTIPNDEITHKKKKNKKNRNKQNSNNEVIWAKLTPKLLWSWIVNEIRNHFGFELKQESIDEIISAYGLQPLSLLRSFCLKTGVQVLLCDYDFSSKKSPTFNEEHIMNIFPIVKHTNPKASDAASLFEAAQNKLQSGFLSESHGIMVEALNFYHQVYGPLHSDIAVCYRQIARLYYMAEDSVQAILHQRKAVVVCERIYGIDHPDTIMAYLHLALYSHNAGLVSTALKLMYRARYLALIVFGEGHPDMATFDSNIGLVLQGQREFDLSVKFLENAAKVQEKYHGPNSIHTAMSYHLLARAKACAGDYRSALQSEKSAFNVYEKKFGNLDIRCQESSEFLKQLTKQAVQMQRKLNELSGLGGRGATTAEVTVPQGDLEEISRLMGFVSGLQDSPSRIKEQDTQS</sequence>
<dbReference type="Pfam" id="PF12807">
    <property type="entry name" value="eIF3_p135"/>
    <property type="match status" value="1"/>
</dbReference>
<dbReference type="Pfam" id="PF13236">
    <property type="entry name" value="CLU"/>
    <property type="match status" value="1"/>
</dbReference>
<name>A0A7D9D890_PARCT</name>
<dbReference type="Pfam" id="PF13374">
    <property type="entry name" value="TPR_10"/>
    <property type="match status" value="1"/>
</dbReference>
<feature type="non-terminal residue" evidence="2">
    <location>
        <position position="1"/>
    </location>
</feature>
<reference evidence="2" key="1">
    <citation type="submission" date="2020-04" db="EMBL/GenBank/DDBJ databases">
        <authorList>
            <person name="Alioto T."/>
            <person name="Alioto T."/>
            <person name="Gomez Garrido J."/>
        </authorList>
    </citation>
    <scope>NUCLEOTIDE SEQUENCE</scope>
    <source>
        <strain evidence="2">A484AB</strain>
    </source>
</reference>
<dbReference type="InterPro" id="IPR011990">
    <property type="entry name" value="TPR-like_helical_dom_sf"/>
</dbReference>
<dbReference type="GO" id="GO:0048312">
    <property type="term" value="P:intracellular distribution of mitochondria"/>
    <property type="evidence" value="ECO:0007669"/>
    <property type="project" value="TreeGrafter"/>
</dbReference>
<protein>
    <submittedName>
        <fullName evidence="2">Clustered mitochondria homolog</fullName>
    </submittedName>
</protein>
<organism evidence="2 3">
    <name type="scientific">Paramuricea clavata</name>
    <name type="common">Red gorgonian</name>
    <name type="synonym">Violescent sea-whip</name>
    <dbReference type="NCBI Taxonomy" id="317549"/>
    <lineage>
        <taxon>Eukaryota</taxon>
        <taxon>Metazoa</taxon>
        <taxon>Cnidaria</taxon>
        <taxon>Anthozoa</taxon>
        <taxon>Octocorallia</taxon>
        <taxon>Malacalcyonacea</taxon>
        <taxon>Plexauridae</taxon>
        <taxon>Paramuricea</taxon>
    </lineage>
</organism>
<dbReference type="Proteomes" id="UP001152795">
    <property type="component" value="Unassembled WGS sequence"/>
</dbReference>
<dbReference type="EMBL" id="CACRXK020000187">
    <property type="protein sequence ID" value="CAB3979321.1"/>
    <property type="molecule type" value="Genomic_DNA"/>
</dbReference>
<dbReference type="AlphaFoldDB" id="A0A7D9D890"/>